<dbReference type="AlphaFoldDB" id="A0A2G9H1I2"/>
<proteinExistence type="predicted"/>
<dbReference type="Gene3D" id="1.10.287.950">
    <property type="entry name" value="Methyl-accepting chemotaxis protein"/>
    <property type="match status" value="1"/>
</dbReference>
<feature type="region of interest" description="Disordered" evidence="1">
    <location>
        <begin position="181"/>
        <end position="203"/>
    </location>
</feature>
<keyword evidence="3" id="KW-1185">Reference proteome</keyword>
<reference evidence="3" key="1">
    <citation type="journal article" date="2018" name="Gigascience">
        <title>Genome assembly of the Pink Ipe (Handroanthus impetiginosus, Bignoniaceae), a highly valued, ecologically keystone Neotropical timber forest tree.</title>
        <authorList>
            <person name="Silva-Junior O.B."/>
            <person name="Grattapaglia D."/>
            <person name="Novaes E."/>
            <person name="Collevatti R.G."/>
        </authorList>
    </citation>
    <scope>NUCLEOTIDE SEQUENCE [LARGE SCALE GENOMIC DNA]</scope>
    <source>
        <strain evidence="3">cv. UFG-1</strain>
    </source>
</reference>
<gene>
    <name evidence="2" type="ORF">CDL12_16001</name>
</gene>
<name>A0A2G9H1I2_9LAMI</name>
<evidence type="ECO:0000256" key="1">
    <source>
        <dbReference type="SAM" id="MobiDB-lite"/>
    </source>
</evidence>
<dbReference type="EMBL" id="NKXS01002942">
    <property type="protein sequence ID" value="PIN11379.1"/>
    <property type="molecule type" value="Genomic_DNA"/>
</dbReference>
<evidence type="ECO:0000313" key="2">
    <source>
        <dbReference type="EMBL" id="PIN11379.1"/>
    </source>
</evidence>
<dbReference type="PANTHER" id="PTHR33735">
    <property type="entry name" value="EXPRESSED PROTEIN"/>
    <property type="match status" value="1"/>
</dbReference>
<dbReference type="PANTHER" id="PTHR33735:SF14">
    <property type="entry name" value="PHAGE CAPSID SCAFFOLDING PROTEIN (GPO) SERINE PEPTIDASE"/>
    <property type="match status" value="1"/>
</dbReference>
<organism evidence="2 3">
    <name type="scientific">Handroanthus impetiginosus</name>
    <dbReference type="NCBI Taxonomy" id="429701"/>
    <lineage>
        <taxon>Eukaryota</taxon>
        <taxon>Viridiplantae</taxon>
        <taxon>Streptophyta</taxon>
        <taxon>Embryophyta</taxon>
        <taxon>Tracheophyta</taxon>
        <taxon>Spermatophyta</taxon>
        <taxon>Magnoliopsida</taxon>
        <taxon>eudicotyledons</taxon>
        <taxon>Gunneridae</taxon>
        <taxon>Pentapetalae</taxon>
        <taxon>asterids</taxon>
        <taxon>lamiids</taxon>
        <taxon>Lamiales</taxon>
        <taxon>Bignoniaceae</taxon>
        <taxon>Crescentiina</taxon>
        <taxon>Tabebuia alliance</taxon>
        <taxon>Handroanthus</taxon>
    </lineage>
</organism>
<dbReference type="STRING" id="429701.A0A2G9H1I2"/>
<accession>A0A2G9H1I2</accession>
<dbReference type="Proteomes" id="UP000231279">
    <property type="component" value="Unassembled WGS sequence"/>
</dbReference>
<protein>
    <submittedName>
        <fullName evidence="2">Uncharacterized protein</fullName>
    </submittedName>
</protein>
<comment type="caution">
    <text evidence="2">The sequence shown here is derived from an EMBL/GenBank/DDBJ whole genome shotgun (WGS) entry which is preliminary data.</text>
</comment>
<sequence length="203" mass="22855">MASSSIGTYFTPHIRDQSRTLSWNPMPKYVTLKHTDQVYFQEKNFGLRLDDMRIRNFVVCANSVPPQAPVPSKPSSNSLINQIMRVLMAIVLPFLTNKFSPLWIFKNKIEDKVETVEQVANVVEEVAEQVDKVAEDVADDLPEGNLKNIVDFVDDVAEKAAESADSVEDFIDKVQEAEKQVESFAESLDDEAEESAKKKSSQN</sequence>
<dbReference type="SUPFAM" id="SSF58104">
    <property type="entry name" value="Methyl-accepting chemotaxis protein (MCP) signaling domain"/>
    <property type="match status" value="1"/>
</dbReference>
<dbReference type="OrthoDB" id="1927611at2759"/>
<evidence type="ECO:0000313" key="3">
    <source>
        <dbReference type="Proteomes" id="UP000231279"/>
    </source>
</evidence>